<dbReference type="Proteomes" id="UP000447873">
    <property type="component" value="Unassembled WGS sequence"/>
</dbReference>
<sequence length="105" mass="12408">MPATKFSNDIDFVPHDKPKKAHKGDPPKPLKLPDFDPLRIQNCLRHSQHRNLPDSCDRNIAIDLWDLFFTPQELDKFVEYTNKNAELNPYHETLWDRKWTPITNA</sequence>
<feature type="compositionally biased region" description="Basic and acidic residues" evidence="1">
    <location>
        <begin position="23"/>
        <end position="33"/>
    </location>
</feature>
<name>A0A8H3VEY0_VENIN</name>
<proteinExistence type="predicted"/>
<feature type="region of interest" description="Disordered" evidence="1">
    <location>
        <begin position="1"/>
        <end position="33"/>
    </location>
</feature>
<evidence type="ECO:0000256" key="1">
    <source>
        <dbReference type="SAM" id="MobiDB-lite"/>
    </source>
</evidence>
<organism evidence="2 3">
    <name type="scientific">Venturia inaequalis</name>
    <name type="common">Apple scab fungus</name>
    <dbReference type="NCBI Taxonomy" id="5025"/>
    <lineage>
        <taxon>Eukaryota</taxon>
        <taxon>Fungi</taxon>
        <taxon>Dikarya</taxon>
        <taxon>Ascomycota</taxon>
        <taxon>Pezizomycotina</taxon>
        <taxon>Dothideomycetes</taxon>
        <taxon>Pleosporomycetidae</taxon>
        <taxon>Venturiales</taxon>
        <taxon>Venturiaceae</taxon>
        <taxon>Venturia</taxon>
    </lineage>
</organism>
<evidence type="ECO:0000313" key="3">
    <source>
        <dbReference type="Proteomes" id="UP000447873"/>
    </source>
</evidence>
<evidence type="ECO:0000313" key="2">
    <source>
        <dbReference type="EMBL" id="KAE9987515.1"/>
    </source>
</evidence>
<protein>
    <submittedName>
        <fullName evidence="2">Uncharacterized protein</fullName>
    </submittedName>
</protein>
<dbReference type="AlphaFoldDB" id="A0A8H3VEY0"/>
<reference evidence="2 3" key="1">
    <citation type="submission" date="2018-12" db="EMBL/GenBank/DDBJ databases">
        <title>Venturia inaequalis Genome Resource.</title>
        <authorList>
            <person name="Lichtner F.J."/>
        </authorList>
    </citation>
    <scope>NUCLEOTIDE SEQUENCE [LARGE SCALE GENOMIC DNA]</scope>
    <source>
        <strain evidence="2 3">120213</strain>
    </source>
</reference>
<comment type="caution">
    <text evidence="2">The sequence shown here is derived from an EMBL/GenBank/DDBJ whole genome shotgun (WGS) entry which is preliminary data.</text>
</comment>
<dbReference type="EMBL" id="WNWS01000017">
    <property type="protein sequence ID" value="KAE9987515.1"/>
    <property type="molecule type" value="Genomic_DNA"/>
</dbReference>
<gene>
    <name evidence="2" type="ORF">EG328_002500</name>
</gene>
<accession>A0A8H3VEY0</accession>